<dbReference type="InterPro" id="IPR036890">
    <property type="entry name" value="HATPase_C_sf"/>
</dbReference>
<feature type="region of interest" description="Disordered" evidence="2">
    <location>
        <begin position="595"/>
        <end position="618"/>
    </location>
</feature>
<dbReference type="NCBIfam" id="TIGR00229">
    <property type="entry name" value="sensory_box"/>
    <property type="match status" value="2"/>
</dbReference>
<dbReference type="Pfam" id="PF02518">
    <property type="entry name" value="HATPase_c"/>
    <property type="match status" value="1"/>
</dbReference>
<dbReference type="PROSITE" id="PS50109">
    <property type="entry name" value="HIS_KIN"/>
    <property type="match status" value="1"/>
</dbReference>
<protein>
    <submittedName>
        <fullName evidence="7">PAS domain S-box protein</fullName>
    </submittedName>
</protein>
<dbReference type="SMART" id="SM00448">
    <property type="entry name" value="REC"/>
    <property type="match status" value="1"/>
</dbReference>
<keyword evidence="1" id="KW-0597">Phosphoprotein</keyword>
<sequence length="618" mass="70154">MSLSADSPITILYVDDEPGLLIIGKTHLEKSGNLKVEACESALDAIKLLKIQSYDAIISDFRMPKCDGISFLKYLRKRGDETPFIILTGKGREDVVIDALNNGADFYIEKGGDLKAQFAELINIIRYAVAKRRSEEALRESEERYRNVVEDQTELICRFSADGTVIFANDAYCRYFGVPCEDIIGRRFKPQIHPDDREAVTRLFASFSPDKLLESIDQRTIAPDGSILWQRWDTRAIFDENGVIREFQSVGRDITDRKQAEQALIESERQYRSLFESMHDGYAQFRLPQEDDGSASAPRIININPAFEQITGLAREDIIHKTLQEVLRGTDLRWGPECLKTTETGEPQVFEITLDDPVRFFEVSVYSPRAGECAILFHDITEKKKRDEEMKQSLREKEILLKEIHHRVKNNMQVISSLLMLQKETIPDPKMRELFSQSESRVYSIALVHEKLYQSENLSRIEYGEYLSMMGDYILSSRQVKSGTVALDIHAPGIYLSIDKAVPLSLITNELMTNSLKHAFPNGRKGTIRIVVERKEDTIIYRFSDDGIGFPADLDYGNTQTLGMQLVVSLVNQLLGTITLSREKGTAFEIVFPVDPDGEESGGSYEEKVDQNAGLQNK</sequence>
<dbReference type="Pfam" id="PF08447">
    <property type="entry name" value="PAS_3"/>
    <property type="match status" value="1"/>
</dbReference>
<dbReference type="SMART" id="SM00387">
    <property type="entry name" value="HATPase_c"/>
    <property type="match status" value="1"/>
</dbReference>
<dbReference type="PANTHER" id="PTHR43065">
    <property type="entry name" value="SENSOR HISTIDINE KINASE"/>
    <property type="match status" value="1"/>
</dbReference>
<dbReference type="SMART" id="SM00091">
    <property type="entry name" value="PAS"/>
    <property type="match status" value="2"/>
</dbReference>
<dbReference type="InterPro" id="IPR001789">
    <property type="entry name" value="Sig_transdc_resp-reg_receiver"/>
</dbReference>
<dbReference type="InterPro" id="IPR011006">
    <property type="entry name" value="CheY-like_superfamily"/>
</dbReference>
<proteinExistence type="predicted"/>
<dbReference type="InterPro" id="IPR001610">
    <property type="entry name" value="PAC"/>
</dbReference>
<dbReference type="Proteomes" id="UP001524383">
    <property type="component" value="Unassembled WGS sequence"/>
</dbReference>
<dbReference type="SUPFAM" id="SSF55785">
    <property type="entry name" value="PYP-like sensor domain (PAS domain)"/>
    <property type="match status" value="2"/>
</dbReference>
<feature type="domain" description="PAC" evidence="6">
    <location>
        <begin position="214"/>
        <end position="266"/>
    </location>
</feature>
<dbReference type="InterPro" id="IPR011495">
    <property type="entry name" value="Sig_transdc_His_kin_sub2_dim/P"/>
</dbReference>
<feature type="domain" description="PAS" evidence="5">
    <location>
        <begin position="141"/>
        <end position="219"/>
    </location>
</feature>
<evidence type="ECO:0000313" key="7">
    <source>
        <dbReference type="EMBL" id="MCQ1537553.1"/>
    </source>
</evidence>
<dbReference type="CDD" id="cd00130">
    <property type="entry name" value="PAS"/>
    <property type="match status" value="2"/>
</dbReference>
<dbReference type="Pfam" id="PF00072">
    <property type="entry name" value="Response_reg"/>
    <property type="match status" value="1"/>
</dbReference>
<evidence type="ECO:0000259" key="4">
    <source>
        <dbReference type="PROSITE" id="PS50110"/>
    </source>
</evidence>
<dbReference type="PROSITE" id="PS50110">
    <property type="entry name" value="RESPONSE_REGULATORY"/>
    <property type="match status" value="1"/>
</dbReference>
<dbReference type="PANTHER" id="PTHR43065:SF23">
    <property type="entry name" value="SENSOR HISTIDINE KINASE PDTAS"/>
    <property type="match status" value="1"/>
</dbReference>
<evidence type="ECO:0000259" key="6">
    <source>
        <dbReference type="PROSITE" id="PS50113"/>
    </source>
</evidence>
<gene>
    <name evidence="7" type="ORF">FTO68_00905</name>
</gene>
<dbReference type="RefSeq" id="WP_255331461.1">
    <property type="nucleotide sequence ID" value="NZ_VOTZ01000001.1"/>
</dbReference>
<dbReference type="AlphaFoldDB" id="A0ABD4TEW3"/>
<evidence type="ECO:0000256" key="2">
    <source>
        <dbReference type="SAM" id="MobiDB-lite"/>
    </source>
</evidence>
<feature type="domain" description="Response regulatory" evidence="4">
    <location>
        <begin position="10"/>
        <end position="125"/>
    </location>
</feature>
<evidence type="ECO:0000259" key="3">
    <source>
        <dbReference type="PROSITE" id="PS50109"/>
    </source>
</evidence>
<dbReference type="InterPro" id="IPR013655">
    <property type="entry name" value="PAS_fold_3"/>
</dbReference>
<keyword evidence="8" id="KW-1185">Reference proteome</keyword>
<evidence type="ECO:0000256" key="1">
    <source>
        <dbReference type="PROSITE-ProRule" id="PRU00169"/>
    </source>
</evidence>
<reference evidence="7 8" key="1">
    <citation type="submission" date="2019-08" db="EMBL/GenBank/DDBJ databases">
        <authorList>
            <person name="Chen S.-C."/>
            <person name="Lai M.-C."/>
            <person name="You Y.-T."/>
        </authorList>
    </citation>
    <scope>NUCLEOTIDE SEQUENCE [LARGE SCALE GENOMIC DNA]</scope>
    <source>
        <strain evidence="7 8">P2F9704a</strain>
    </source>
</reference>
<dbReference type="InterPro" id="IPR035965">
    <property type="entry name" value="PAS-like_dom_sf"/>
</dbReference>
<dbReference type="SMART" id="SM00086">
    <property type="entry name" value="PAC"/>
    <property type="match status" value="1"/>
</dbReference>
<dbReference type="SUPFAM" id="SSF52172">
    <property type="entry name" value="CheY-like"/>
    <property type="match status" value="1"/>
</dbReference>
<evidence type="ECO:0000259" key="5">
    <source>
        <dbReference type="PROSITE" id="PS50112"/>
    </source>
</evidence>
<comment type="caution">
    <text evidence="7">The sequence shown here is derived from an EMBL/GenBank/DDBJ whole genome shotgun (WGS) entry which is preliminary data.</text>
</comment>
<dbReference type="SUPFAM" id="SSF55874">
    <property type="entry name" value="ATPase domain of HSP90 chaperone/DNA topoisomerase II/histidine kinase"/>
    <property type="match status" value="1"/>
</dbReference>
<dbReference type="PROSITE" id="PS50112">
    <property type="entry name" value="PAS"/>
    <property type="match status" value="2"/>
</dbReference>
<organism evidence="7 8">
    <name type="scientific">Methanocalculus taiwanensis</name>
    <dbReference type="NCBI Taxonomy" id="106207"/>
    <lineage>
        <taxon>Archaea</taxon>
        <taxon>Methanobacteriati</taxon>
        <taxon>Methanobacteriota</taxon>
        <taxon>Stenosarchaea group</taxon>
        <taxon>Methanomicrobia</taxon>
        <taxon>Methanomicrobiales</taxon>
        <taxon>Methanocalculaceae</taxon>
        <taxon>Methanocalculus</taxon>
    </lineage>
</organism>
<dbReference type="Gene3D" id="3.30.450.20">
    <property type="entry name" value="PAS domain"/>
    <property type="match status" value="3"/>
</dbReference>
<feature type="domain" description="Histidine kinase" evidence="3">
    <location>
        <begin position="403"/>
        <end position="596"/>
    </location>
</feature>
<dbReference type="EMBL" id="VOTZ01000001">
    <property type="protein sequence ID" value="MCQ1537553.1"/>
    <property type="molecule type" value="Genomic_DNA"/>
</dbReference>
<dbReference type="Gene3D" id="3.40.50.2300">
    <property type="match status" value="1"/>
</dbReference>
<dbReference type="InterPro" id="IPR000014">
    <property type="entry name" value="PAS"/>
</dbReference>
<accession>A0ABD4TEW3</accession>
<dbReference type="Gene3D" id="3.30.565.10">
    <property type="entry name" value="Histidine kinase-like ATPase, C-terminal domain"/>
    <property type="match status" value="1"/>
</dbReference>
<dbReference type="Pfam" id="PF07568">
    <property type="entry name" value="HisKA_2"/>
    <property type="match status" value="1"/>
</dbReference>
<feature type="domain" description="PAS" evidence="5">
    <location>
        <begin position="267"/>
        <end position="331"/>
    </location>
</feature>
<dbReference type="CDD" id="cd00156">
    <property type="entry name" value="REC"/>
    <property type="match status" value="1"/>
</dbReference>
<dbReference type="InterPro" id="IPR003594">
    <property type="entry name" value="HATPase_dom"/>
</dbReference>
<feature type="modified residue" description="4-aspartylphosphate" evidence="1">
    <location>
        <position position="60"/>
    </location>
</feature>
<dbReference type="Pfam" id="PF13188">
    <property type="entry name" value="PAS_8"/>
    <property type="match status" value="1"/>
</dbReference>
<dbReference type="InterPro" id="IPR005467">
    <property type="entry name" value="His_kinase_dom"/>
</dbReference>
<evidence type="ECO:0000313" key="8">
    <source>
        <dbReference type="Proteomes" id="UP001524383"/>
    </source>
</evidence>
<dbReference type="PROSITE" id="PS50113">
    <property type="entry name" value="PAC"/>
    <property type="match status" value="1"/>
</dbReference>
<name>A0ABD4TEW3_9EURY</name>
<dbReference type="InterPro" id="IPR000700">
    <property type="entry name" value="PAS-assoc_C"/>
</dbReference>